<evidence type="ECO:0000259" key="8">
    <source>
        <dbReference type="SMART" id="SM01182"/>
    </source>
</evidence>
<proteinExistence type="inferred from homology"/>
<dbReference type="Pfam" id="PF21972">
    <property type="entry name" value="Arc1p_N_like"/>
    <property type="match status" value="1"/>
</dbReference>
<evidence type="ECO:0000256" key="2">
    <source>
        <dbReference type="ARBA" id="ARBA00017600"/>
    </source>
</evidence>
<dbReference type="InterPro" id="IPR014717">
    <property type="entry name" value="Transl_elong_EF1B/ribsomal_bS6"/>
</dbReference>
<dbReference type="GO" id="GO:0005853">
    <property type="term" value="C:eukaryotic translation elongation factor 1 complex"/>
    <property type="evidence" value="ECO:0007669"/>
    <property type="project" value="InterPro"/>
</dbReference>
<keyword evidence="3 5" id="KW-0251">Elongation factor</keyword>
<dbReference type="SMART" id="SM01182">
    <property type="entry name" value="EF-1_beta_acid"/>
    <property type="match status" value="1"/>
</dbReference>
<dbReference type="EMBL" id="LK052944">
    <property type="protein sequence ID" value="CDR44284.1"/>
    <property type="molecule type" value="Genomic_DNA"/>
</dbReference>
<evidence type="ECO:0000259" key="7">
    <source>
        <dbReference type="SMART" id="SM00888"/>
    </source>
</evidence>
<protein>
    <recommendedName>
        <fullName evidence="2">Elongation factor 1-beta</fullName>
    </recommendedName>
</protein>
<dbReference type="GO" id="GO:0003746">
    <property type="term" value="F:translation elongation factor activity"/>
    <property type="evidence" value="ECO:0007669"/>
    <property type="project" value="UniProtKB-KW"/>
</dbReference>
<dbReference type="Gene3D" id="3.30.70.60">
    <property type="match status" value="1"/>
</dbReference>
<dbReference type="CDD" id="cd00292">
    <property type="entry name" value="EF1B"/>
    <property type="match status" value="1"/>
</dbReference>
<dbReference type="PROSITE" id="PS00824">
    <property type="entry name" value="EF1BD_1"/>
    <property type="match status" value="1"/>
</dbReference>
<dbReference type="InterPro" id="IPR014038">
    <property type="entry name" value="EF1B_bsu/dsu_GNE"/>
</dbReference>
<dbReference type="Gene3D" id="1.20.1050.130">
    <property type="match status" value="1"/>
</dbReference>
<evidence type="ECO:0000256" key="6">
    <source>
        <dbReference type="SAM" id="Coils"/>
    </source>
</evidence>
<comment type="similarity">
    <text evidence="1 5">Belongs to the EF-1-beta/EF-1-delta family.</text>
</comment>
<dbReference type="SMART" id="SM00888">
    <property type="entry name" value="EF1_GNE"/>
    <property type="match status" value="1"/>
</dbReference>
<name>A0A061BBG8_RHOTO</name>
<feature type="domain" description="Translation elongation factor EF1B beta/delta subunit guanine nucleotide exchange" evidence="7">
    <location>
        <begin position="139"/>
        <end position="225"/>
    </location>
</feature>
<gene>
    <name evidence="9" type="ORF">RHTO0S_09e02014g</name>
</gene>
<dbReference type="OrthoDB" id="331763at2759"/>
<evidence type="ECO:0000256" key="1">
    <source>
        <dbReference type="ARBA" id="ARBA00007411"/>
    </source>
</evidence>
<dbReference type="FunFam" id="3.30.70.60:FF:000001">
    <property type="entry name" value="Elongation factor 1-beta 1 like"/>
    <property type="match status" value="1"/>
</dbReference>
<keyword evidence="6" id="KW-0175">Coiled coil</keyword>
<dbReference type="GO" id="GO:0005085">
    <property type="term" value="F:guanyl-nucleotide exchange factor activity"/>
    <property type="evidence" value="ECO:0007669"/>
    <property type="project" value="TreeGrafter"/>
</dbReference>
<dbReference type="PROSITE" id="PS00825">
    <property type="entry name" value="EF1BD_2"/>
    <property type="match status" value="1"/>
</dbReference>
<organism evidence="9">
    <name type="scientific">Rhodotorula toruloides</name>
    <name type="common">Yeast</name>
    <name type="synonym">Rhodosporidium toruloides</name>
    <dbReference type="NCBI Taxonomy" id="5286"/>
    <lineage>
        <taxon>Eukaryota</taxon>
        <taxon>Fungi</taxon>
        <taxon>Dikarya</taxon>
        <taxon>Basidiomycota</taxon>
        <taxon>Pucciniomycotina</taxon>
        <taxon>Microbotryomycetes</taxon>
        <taxon>Sporidiobolales</taxon>
        <taxon>Sporidiobolaceae</taxon>
        <taxon>Rhodotorula</taxon>
    </lineage>
</organism>
<dbReference type="InterPro" id="IPR018940">
    <property type="entry name" value="EF-1_beta_acid_region_euk"/>
</dbReference>
<dbReference type="Pfam" id="PF10587">
    <property type="entry name" value="EF-1_beta_acid"/>
    <property type="match status" value="1"/>
</dbReference>
<reference evidence="9" key="1">
    <citation type="journal article" date="2014" name="Genome Announc.">
        <title>Draft genome sequence of Rhodosporidium toruloides CECT1137, an oleaginous yeast of biotechnological interest.</title>
        <authorList>
            <person name="Morin N."/>
            <person name="Calcas X."/>
            <person name="Devillers H."/>
            <person name="Durrens P."/>
            <person name="Sherman D.J."/>
            <person name="Nicaud J.-M."/>
            <person name="Neuveglise C."/>
        </authorList>
    </citation>
    <scope>NUCLEOTIDE SEQUENCE</scope>
    <source>
        <strain evidence="9">CECT1137</strain>
    </source>
</reference>
<dbReference type="GO" id="GO:0005829">
    <property type="term" value="C:cytosol"/>
    <property type="evidence" value="ECO:0007669"/>
    <property type="project" value="TreeGrafter"/>
</dbReference>
<evidence type="ECO:0000256" key="5">
    <source>
        <dbReference type="RuleBase" id="RU003791"/>
    </source>
</evidence>
<dbReference type="InterPro" id="IPR036219">
    <property type="entry name" value="eEF-1beta-like_sf"/>
</dbReference>
<dbReference type="SUPFAM" id="SSF47616">
    <property type="entry name" value="GST C-terminal domain-like"/>
    <property type="match status" value="1"/>
</dbReference>
<dbReference type="PANTHER" id="PTHR11595">
    <property type="entry name" value="EF-HAND AND COILED-COIL DOMAIN-CONTAINING FAMILY MEMBER"/>
    <property type="match status" value="1"/>
</dbReference>
<accession>A0A061BBG8</accession>
<sequence length="225" mass="24286">MGFPEFTNPAGLQSLESHLADKSYIEGYTPSQADVAVYKALASAPDAATYPHSARWFKHIQSYEAEHETLPGDASKPASAYGSAVAAAAAPAAAAEDEDDIDLFGSDDEEVDPEAEALKQKRLAEYAAKKANKPKTIAKSLVTLDVKPWDDETDMAELEAAVRSIEKPGLVWGLSKLVPIGYGIKKLQMSLVVEDELVSLDELQEQIADLEDYVQSSDVAAMQKL</sequence>
<evidence type="ECO:0000256" key="3">
    <source>
        <dbReference type="ARBA" id="ARBA00022768"/>
    </source>
</evidence>
<dbReference type="InterPro" id="IPR049720">
    <property type="entry name" value="EF1B_bsu/dsu"/>
</dbReference>
<feature type="domain" description="Elongation factor 1 beta central acidic region eukaryote" evidence="8">
    <location>
        <begin position="103"/>
        <end position="130"/>
    </location>
</feature>
<dbReference type="FunFam" id="1.20.1050.130:FF:000001">
    <property type="entry name" value="Putative Elongation factor 1-beta"/>
    <property type="match status" value="1"/>
</dbReference>
<dbReference type="SUPFAM" id="SSF54984">
    <property type="entry name" value="eEF-1beta-like"/>
    <property type="match status" value="1"/>
</dbReference>
<dbReference type="InterPro" id="IPR001326">
    <property type="entry name" value="Transl_elong_EF1B_B/D_CS"/>
</dbReference>
<dbReference type="PANTHER" id="PTHR11595:SF21">
    <property type="entry name" value="ELONGATION FACTOR 1-BETA"/>
    <property type="match status" value="1"/>
</dbReference>
<dbReference type="InterPro" id="IPR036282">
    <property type="entry name" value="Glutathione-S-Trfase_C_sf"/>
</dbReference>
<evidence type="ECO:0000313" key="9">
    <source>
        <dbReference type="EMBL" id="CDR44284.1"/>
    </source>
</evidence>
<dbReference type="InterPro" id="IPR053836">
    <property type="entry name" value="Arc1-like_N"/>
</dbReference>
<dbReference type="Pfam" id="PF00736">
    <property type="entry name" value="EF1_GNE"/>
    <property type="match status" value="1"/>
</dbReference>
<feature type="coiled-coil region" evidence="6">
    <location>
        <begin position="193"/>
        <end position="220"/>
    </location>
</feature>
<dbReference type="AlphaFoldDB" id="A0A061BBG8"/>
<evidence type="ECO:0000256" key="4">
    <source>
        <dbReference type="ARBA" id="ARBA00022917"/>
    </source>
</evidence>
<keyword evidence="4 5" id="KW-0648">Protein biosynthesis</keyword>
<dbReference type="CDD" id="cd10308">
    <property type="entry name" value="GST_C_eEF1b_like"/>
    <property type="match status" value="1"/>
</dbReference>